<dbReference type="AlphaFoldDB" id="A0AAD5MZS8"/>
<comment type="caution">
    <text evidence="1">The sequence shown here is derived from an EMBL/GenBank/DDBJ whole genome shotgun (WGS) entry which is preliminary data.</text>
</comment>
<dbReference type="Proteomes" id="UP001196413">
    <property type="component" value="Unassembled WGS sequence"/>
</dbReference>
<name>A0AAD5MZS8_PARTN</name>
<dbReference type="EMBL" id="JAHQIW010003479">
    <property type="protein sequence ID" value="KAJ1358806.1"/>
    <property type="molecule type" value="Genomic_DNA"/>
</dbReference>
<keyword evidence="2" id="KW-1185">Reference proteome</keyword>
<organism evidence="1 2">
    <name type="scientific">Parelaphostrongylus tenuis</name>
    <name type="common">Meningeal worm</name>
    <dbReference type="NCBI Taxonomy" id="148309"/>
    <lineage>
        <taxon>Eukaryota</taxon>
        <taxon>Metazoa</taxon>
        <taxon>Ecdysozoa</taxon>
        <taxon>Nematoda</taxon>
        <taxon>Chromadorea</taxon>
        <taxon>Rhabditida</taxon>
        <taxon>Rhabditina</taxon>
        <taxon>Rhabditomorpha</taxon>
        <taxon>Strongyloidea</taxon>
        <taxon>Metastrongylidae</taxon>
        <taxon>Parelaphostrongylus</taxon>
    </lineage>
</organism>
<evidence type="ECO:0000313" key="1">
    <source>
        <dbReference type="EMBL" id="KAJ1358806.1"/>
    </source>
</evidence>
<reference evidence="1" key="1">
    <citation type="submission" date="2021-06" db="EMBL/GenBank/DDBJ databases">
        <title>Parelaphostrongylus tenuis whole genome reference sequence.</title>
        <authorList>
            <person name="Garwood T.J."/>
            <person name="Larsen P.A."/>
            <person name="Fountain-Jones N.M."/>
            <person name="Garbe J.R."/>
            <person name="Macchietto M.G."/>
            <person name="Kania S.A."/>
            <person name="Gerhold R.W."/>
            <person name="Richards J.E."/>
            <person name="Wolf T.M."/>
        </authorList>
    </citation>
    <scope>NUCLEOTIDE SEQUENCE</scope>
    <source>
        <strain evidence="1">MNPRO001-30</strain>
        <tissue evidence="1">Meninges</tissue>
    </source>
</reference>
<proteinExistence type="predicted"/>
<evidence type="ECO:0000313" key="2">
    <source>
        <dbReference type="Proteomes" id="UP001196413"/>
    </source>
</evidence>
<sequence length="82" mass="9252">MSSLPSLCGELETTNENKKLRGGIVDALKKIERYKSGADHTKEVCKEMAEQLGINEERIGRVSGLSHLQDRNPIELTPRFQR</sequence>
<accession>A0AAD5MZS8</accession>
<gene>
    <name evidence="1" type="ORF">KIN20_017328</name>
</gene>
<protein>
    <submittedName>
        <fullName evidence="1">Uncharacterized protein</fullName>
    </submittedName>
</protein>